<dbReference type="GO" id="GO:0005829">
    <property type="term" value="C:cytosol"/>
    <property type="evidence" value="ECO:0007669"/>
    <property type="project" value="TreeGrafter"/>
</dbReference>
<keyword evidence="4" id="KW-1185">Reference proteome</keyword>
<dbReference type="GO" id="GO:0032196">
    <property type="term" value="P:transposition"/>
    <property type="evidence" value="ECO:0007669"/>
    <property type="project" value="TreeGrafter"/>
</dbReference>
<dbReference type="PROSITE" id="PS50994">
    <property type="entry name" value="INTEGRASE"/>
    <property type="match status" value="1"/>
</dbReference>
<dbReference type="InterPro" id="IPR025246">
    <property type="entry name" value="IS30-like_HTH"/>
</dbReference>
<reference evidence="3 4" key="1">
    <citation type="journal article" date="2015" name="Genome Announc.">
        <title>Expanding the biotechnology potential of lactobacilli through comparative genomics of 213 strains and associated genera.</title>
        <authorList>
            <person name="Sun Z."/>
            <person name="Harris H.M."/>
            <person name="McCann A."/>
            <person name="Guo C."/>
            <person name="Argimon S."/>
            <person name="Zhang W."/>
            <person name="Yang X."/>
            <person name="Jeffery I.B."/>
            <person name="Cooney J.C."/>
            <person name="Kagawa T.F."/>
            <person name="Liu W."/>
            <person name="Song Y."/>
            <person name="Salvetti E."/>
            <person name="Wrobel A."/>
            <person name="Rasinkangas P."/>
            <person name="Parkhill J."/>
            <person name="Rea M.C."/>
            <person name="O'Sullivan O."/>
            <person name="Ritari J."/>
            <person name="Douillard F.P."/>
            <person name="Paul Ross R."/>
            <person name="Yang R."/>
            <person name="Briner A.E."/>
            <person name="Felis G.E."/>
            <person name="de Vos W.M."/>
            <person name="Barrangou R."/>
            <person name="Klaenhammer T.R."/>
            <person name="Caufield P.W."/>
            <person name="Cui Y."/>
            <person name="Zhang H."/>
            <person name="O'Toole P.W."/>
        </authorList>
    </citation>
    <scope>NUCLEOTIDE SEQUENCE [LARGE SCALE GENOMIC DNA]</scope>
    <source>
        <strain evidence="3 4">DSM 5661</strain>
    </source>
</reference>
<dbReference type="SUPFAM" id="SSF53098">
    <property type="entry name" value="Ribonuclease H-like"/>
    <property type="match status" value="1"/>
</dbReference>
<dbReference type="Proteomes" id="UP000051223">
    <property type="component" value="Unassembled WGS sequence"/>
</dbReference>
<keyword evidence="1" id="KW-0233">DNA recombination</keyword>
<evidence type="ECO:0000313" key="3">
    <source>
        <dbReference type="EMBL" id="KRM40141.1"/>
    </source>
</evidence>
<dbReference type="PANTHER" id="PTHR10948">
    <property type="entry name" value="TRANSPOSASE"/>
    <property type="match status" value="1"/>
</dbReference>
<sequence>MPKHSKGKHLSFEQRVIIQTRLNDGFSLRAIARELDCSPSTISYEVKRGTVLLYHDKKKRYKAEHGDKVYHSHRQNCGRKSDFLKKSDFIKYVNKHFYEDGWSLDVCAHRCRAIGLFTRKQVVCTRTLYNYVGQCLMDIRNSDLPEKLKRNTKAHHVRKNKKKLGRSIEERPKEIDDRKEFGHWECDLVLGHKTKNDQALLTLSERMSREFLILRIPDKNAASVMTAFRALRKQYSEHWNEIFKTITTDNDSEFADLSNLEEASKTLVYYAYPR</sequence>
<dbReference type="NCBIfam" id="NF033563">
    <property type="entry name" value="transpos_IS30"/>
    <property type="match status" value="1"/>
</dbReference>
<dbReference type="Pfam" id="PF13936">
    <property type="entry name" value="HTH_38"/>
    <property type="match status" value="1"/>
</dbReference>
<accession>A0A0R1YCN3</accession>
<dbReference type="AlphaFoldDB" id="A0A0R1YCN3"/>
<dbReference type="InterPro" id="IPR051917">
    <property type="entry name" value="Transposase-Integrase"/>
</dbReference>
<dbReference type="GO" id="GO:0015074">
    <property type="term" value="P:DNA integration"/>
    <property type="evidence" value="ECO:0007669"/>
    <property type="project" value="InterPro"/>
</dbReference>
<dbReference type="GO" id="GO:0006310">
    <property type="term" value="P:DNA recombination"/>
    <property type="evidence" value="ECO:0007669"/>
    <property type="project" value="UniProtKB-KW"/>
</dbReference>
<dbReference type="InterPro" id="IPR001584">
    <property type="entry name" value="Integrase_cat-core"/>
</dbReference>
<dbReference type="EMBL" id="AZGI01000028">
    <property type="protein sequence ID" value="KRM40141.1"/>
    <property type="molecule type" value="Genomic_DNA"/>
</dbReference>
<evidence type="ECO:0000259" key="2">
    <source>
        <dbReference type="PROSITE" id="PS50994"/>
    </source>
</evidence>
<proteinExistence type="predicted"/>
<organism evidence="3 4">
    <name type="scientific">Lactobacillus hamsteri DSM 5661 = JCM 6256</name>
    <dbReference type="NCBI Taxonomy" id="1423754"/>
    <lineage>
        <taxon>Bacteria</taxon>
        <taxon>Bacillati</taxon>
        <taxon>Bacillota</taxon>
        <taxon>Bacilli</taxon>
        <taxon>Lactobacillales</taxon>
        <taxon>Lactobacillaceae</taxon>
        <taxon>Lactobacillus</taxon>
    </lineage>
</organism>
<dbReference type="PATRIC" id="fig|1423754.3.peg.904"/>
<dbReference type="InterPro" id="IPR013324">
    <property type="entry name" value="RNA_pol_sigma_r3/r4-like"/>
</dbReference>
<dbReference type="SUPFAM" id="SSF88659">
    <property type="entry name" value="Sigma3 and sigma4 domains of RNA polymerase sigma factors"/>
    <property type="match status" value="1"/>
</dbReference>
<dbReference type="InterPro" id="IPR053392">
    <property type="entry name" value="Transposase_IS30-like"/>
</dbReference>
<dbReference type="PANTHER" id="PTHR10948:SF23">
    <property type="entry name" value="TRANSPOSASE INSI FOR INSERTION SEQUENCE ELEMENT IS30A-RELATED"/>
    <property type="match status" value="1"/>
</dbReference>
<dbReference type="GO" id="GO:0004803">
    <property type="term" value="F:transposase activity"/>
    <property type="evidence" value="ECO:0007669"/>
    <property type="project" value="TreeGrafter"/>
</dbReference>
<feature type="domain" description="Integrase catalytic" evidence="2">
    <location>
        <begin position="168"/>
        <end position="274"/>
    </location>
</feature>
<dbReference type="InterPro" id="IPR012337">
    <property type="entry name" value="RNaseH-like_sf"/>
</dbReference>
<name>A0A0R1YCN3_9LACO</name>
<protein>
    <submittedName>
        <fullName evidence="3">IS1470, transposase</fullName>
    </submittedName>
</protein>
<dbReference type="eggNOG" id="COG2826">
    <property type="taxonomic scope" value="Bacteria"/>
</dbReference>
<dbReference type="STRING" id="1423754.FC39_GL000878"/>
<evidence type="ECO:0000313" key="4">
    <source>
        <dbReference type="Proteomes" id="UP000051223"/>
    </source>
</evidence>
<evidence type="ECO:0000256" key="1">
    <source>
        <dbReference type="ARBA" id="ARBA00023172"/>
    </source>
</evidence>
<gene>
    <name evidence="3" type="ORF">FC39_GL000878</name>
</gene>
<comment type="caution">
    <text evidence="3">The sequence shown here is derived from an EMBL/GenBank/DDBJ whole genome shotgun (WGS) entry which is preliminary data.</text>
</comment>